<dbReference type="GO" id="GO:0003824">
    <property type="term" value="F:catalytic activity"/>
    <property type="evidence" value="ECO:0007669"/>
    <property type="project" value="InterPro"/>
</dbReference>
<keyword evidence="4" id="KW-0411">Iron-sulfur</keyword>
<dbReference type="InterPro" id="IPR050377">
    <property type="entry name" value="Radical_SAM_PqqE_MftC-like"/>
</dbReference>
<dbReference type="CDD" id="cd21109">
    <property type="entry name" value="SPASM"/>
    <property type="match status" value="1"/>
</dbReference>
<dbReference type="SFLD" id="SFLDS00029">
    <property type="entry name" value="Radical_SAM"/>
    <property type="match status" value="1"/>
</dbReference>
<dbReference type="PROSITE" id="PS51918">
    <property type="entry name" value="RADICAL_SAM"/>
    <property type="match status" value="1"/>
</dbReference>
<dbReference type="Gene3D" id="3.20.20.70">
    <property type="entry name" value="Aldolase class I"/>
    <property type="match status" value="1"/>
</dbReference>
<proteinExistence type="predicted"/>
<feature type="domain" description="Radical SAM core" evidence="5">
    <location>
        <begin position="140"/>
        <end position="356"/>
    </location>
</feature>
<dbReference type="GO" id="GO:0051536">
    <property type="term" value="F:iron-sulfur cluster binding"/>
    <property type="evidence" value="ECO:0007669"/>
    <property type="project" value="UniProtKB-KW"/>
</dbReference>
<reference evidence="6 7" key="1">
    <citation type="submission" date="2016-04" db="EMBL/GenBank/DDBJ databases">
        <title>Genome sequence of Clostridium magnum DSM 2767.</title>
        <authorList>
            <person name="Poehlein A."/>
            <person name="Uhlig R."/>
            <person name="Fischer R."/>
            <person name="Bahl H."/>
            <person name="Daniel R."/>
        </authorList>
    </citation>
    <scope>NUCLEOTIDE SEQUENCE [LARGE SCALE GENOMIC DNA]</scope>
    <source>
        <strain evidence="6 7">DSM 2767</strain>
    </source>
</reference>
<name>A0A161X4T4_9CLOT</name>
<dbReference type="EMBL" id="LWAE01000013">
    <property type="protein sequence ID" value="KZL88936.1"/>
    <property type="molecule type" value="Genomic_DNA"/>
</dbReference>
<dbReference type="Pfam" id="PF04055">
    <property type="entry name" value="Radical_SAM"/>
    <property type="match status" value="1"/>
</dbReference>
<dbReference type="PANTHER" id="PTHR11228:SF7">
    <property type="entry name" value="PQQA PEPTIDE CYCLASE"/>
    <property type="match status" value="1"/>
</dbReference>
<dbReference type="RefSeq" id="WP_066630481.1">
    <property type="nucleotide sequence ID" value="NZ_FQXL01000030.1"/>
</dbReference>
<dbReference type="PANTHER" id="PTHR11228">
    <property type="entry name" value="RADICAL SAM DOMAIN PROTEIN"/>
    <property type="match status" value="1"/>
</dbReference>
<dbReference type="SFLD" id="SFLDG01386">
    <property type="entry name" value="main_SPASM_domain-containing"/>
    <property type="match status" value="1"/>
</dbReference>
<comment type="caution">
    <text evidence="6">The sequence shown here is derived from an EMBL/GenBank/DDBJ whole genome shotgun (WGS) entry which is preliminary data.</text>
</comment>
<accession>A0A161X4T4</accession>
<evidence type="ECO:0000259" key="5">
    <source>
        <dbReference type="PROSITE" id="PS51918"/>
    </source>
</evidence>
<dbReference type="Proteomes" id="UP000076603">
    <property type="component" value="Unassembled WGS sequence"/>
</dbReference>
<dbReference type="AlphaFoldDB" id="A0A161X4T4"/>
<dbReference type="SFLD" id="SFLDG01067">
    <property type="entry name" value="SPASM/twitch_domain_containing"/>
    <property type="match status" value="1"/>
</dbReference>
<evidence type="ECO:0000256" key="1">
    <source>
        <dbReference type="ARBA" id="ARBA00022691"/>
    </source>
</evidence>
<dbReference type="InterPro" id="IPR058240">
    <property type="entry name" value="rSAM_sf"/>
</dbReference>
<keyword evidence="2" id="KW-0479">Metal-binding</keyword>
<dbReference type="STRING" id="1121326.CLMAG_58400"/>
<dbReference type="Pfam" id="PF13186">
    <property type="entry name" value="SPASM"/>
    <property type="match status" value="1"/>
</dbReference>
<sequence>MYFKIKDNILFRKYKEYGYLTDNSMFGYKMLNKLVIMPGEKYVSESGAVMLGALTKEPRDIETIIKELLTIFIDVDYEELKQDTIDFFMQFVNDGFLSVGETFEKCVDEKVNSEHAYGNALETKNEVFVDDCSKQIFQQNDFLRSLHIEIANECNERCLHCYIPHELKTKVIDSSLFYRIVEEGRNLDIINVTLSGGEPLLHKDFILFLRRCRELDLSVNVLSNLTLLTDEILSEIVKNPLLCVQTSIYSMNPEVHDSITKMKGSLEKTKAGVLKLLELGIPVQISCPIMKQNKESFVDVINWGNDYNITVATDFVIFASYDHTNCNLVNRLSLEEVREAFSSQLTKDYADYLYDSSKEKYALNGDDSICSICRYYLCVSAEGNVFPCVGWQTKKLGNLFENSIKEIWGNSNEIKCLREIKRNSFPQCVSCEDRGYCTVCMMSNSNESKDEDAFKIDEFHCEVAAMMHSRVESVVEKKE</sequence>
<dbReference type="PATRIC" id="fig|1121326.3.peg.5901"/>
<evidence type="ECO:0000256" key="2">
    <source>
        <dbReference type="ARBA" id="ARBA00022723"/>
    </source>
</evidence>
<dbReference type="InterPro" id="IPR023885">
    <property type="entry name" value="4Fe4S-binding_SPASM_dom"/>
</dbReference>
<evidence type="ECO:0000313" key="6">
    <source>
        <dbReference type="EMBL" id="KZL88936.1"/>
    </source>
</evidence>
<keyword evidence="3" id="KW-0408">Iron</keyword>
<organism evidence="6 7">
    <name type="scientific">Clostridium magnum DSM 2767</name>
    <dbReference type="NCBI Taxonomy" id="1121326"/>
    <lineage>
        <taxon>Bacteria</taxon>
        <taxon>Bacillati</taxon>
        <taxon>Bacillota</taxon>
        <taxon>Clostridia</taxon>
        <taxon>Eubacteriales</taxon>
        <taxon>Clostridiaceae</taxon>
        <taxon>Clostridium</taxon>
    </lineage>
</organism>
<dbReference type="InterPro" id="IPR007197">
    <property type="entry name" value="rSAM"/>
</dbReference>
<dbReference type="InterPro" id="IPR006638">
    <property type="entry name" value="Elp3/MiaA/NifB-like_rSAM"/>
</dbReference>
<dbReference type="CDD" id="cd01335">
    <property type="entry name" value="Radical_SAM"/>
    <property type="match status" value="1"/>
</dbReference>
<keyword evidence="7" id="KW-1185">Reference proteome</keyword>
<dbReference type="GO" id="GO:0046872">
    <property type="term" value="F:metal ion binding"/>
    <property type="evidence" value="ECO:0007669"/>
    <property type="project" value="UniProtKB-KW"/>
</dbReference>
<dbReference type="InterPro" id="IPR013785">
    <property type="entry name" value="Aldolase_TIM"/>
</dbReference>
<evidence type="ECO:0000256" key="3">
    <source>
        <dbReference type="ARBA" id="ARBA00023004"/>
    </source>
</evidence>
<dbReference type="SMART" id="SM00729">
    <property type="entry name" value="Elp3"/>
    <property type="match status" value="1"/>
</dbReference>
<protein>
    <submittedName>
        <fullName evidence="6">Antilisterial bacteriocin subtilosin biosynthesis protein AlbA</fullName>
    </submittedName>
</protein>
<gene>
    <name evidence="6" type="primary">albA_6</name>
    <name evidence="6" type="ORF">CLMAG_58400</name>
</gene>
<evidence type="ECO:0000256" key="4">
    <source>
        <dbReference type="ARBA" id="ARBA00023014"/>
    </source>
</evidence>
<keyword evidence="1" id="KW-0949">S-adenosyl-L-methionine</keyword>
<dbReference type="OrthoDB" id="7021155at2"/>
<evidence type="ECO:0000313" key="7">
    <source>
        <dbReference type="Proteomes" id="UP000076603"/>
    </source>
</evidence>
<dbReference type="SUPFAM" id="SSF102114">
    <property type="entry name" value="Radical SAM enzymes"/>
    <property type="match status" value="1"/>
</dbReference>